<name>A0ABM8HZW0_9BACT</name>
<organism evidence="8 9">
    <name type="scientific">Desulfuromonas versatilis</name>
    <dbReference type="NCBI Taxonomy" id="2802975"/>
    <lineage>
        <taxon>Bacteria</taxon>
        <taxon>Pseudomonadati</taxon>
        <taxon>Thermodesulfobacteriota</taxon>
        <taxon>Desulfuromonadia</taxon>
        <taxon>Desulfuromonadales</taxon>
        <taxon>Desulfuromonadaceae</taxon>
        <taxon>Desulfuromonas</taxon>
    </lineage>
</organism>
<comment type="subcellular location">
    <subcellularLocation>
        <location evidence="1 6">Bacterial flagellum basal body</location>
    </subcellularLocation>
</comment>
<dbReference type="PANTHER" id="PTHR30435">
    <property type="entry name" value="FLAGELLAR PROTEIN"/>
    <property type="match status" value="1"/>
</dbReference>
<comment type="function">
    <text evidence="5 6">Structural component of flagellum, the bacterial motility apparatus. Part of the rod structure of flagellar basal body.</text>
</comment>
<dbReference type="RefSeq" id="WP_221250028.1">
    <property type="nucleotide sequence ID" value="NZ_AP024355.1"/>
</dbReference>
<evidence type="ECO:0000259" key="7">
    <source>
        <dbReference type="Pfam" id="PF00460"/>
    </source>
</evidence>
<evidence type="ECO:0000256" key="5">
    <source>
        <dbReference type="ARBA" id="ARBA00024934"/>
    </source>
</evidence>
<evidence type="ECO:0000313" key="9">
    <source>
        <dbReference type="Proteomes" id="UP001319827"/>
    </source>
</evidence>
<keyword evidence="8" id="KW-0966">Cell projection</keyword>
<dbReference type="InterPro" id="IPR001444">
    <property type="entry name" value="Flag_bb_rod_N"/>
</dbReference>
<keyword evidence="8" id="KW-0969">Cilium</keyword>
<gene>
    <name evidence="8" type="primary">flgB</name>
    <name evidence="8" type="ORF">DESUT3_37100</name>
</gene>
<keyword evidence="9" id="KW-1185">Reference proteome</keyword>
<dbReference type="Proteomes" id="UP001319827">
    <property type="component" value="Chromosome"/>
</dbReference>
<evidence type="ECO:0000256" key="1">
    <source>
        <dbReference type="ARBA" id="ARBA00004117"/>
    </source>
</evidence>
<evidence type="ECO:0000256" key="3">
    <source>
        <dbReference type="ARBA" id="ARBA00014376"/>
    </source>
</evidence>
<dbReference type="Pfam" id="PF00460">
    <property type="entry name" value="Flg_bb_rod"/>
    <property type="match status" value="1"/>
</dbReference>
<evidence type="ECO:0000256" key="2">
    <source>
        <dbReference type="ARBA" id="ARBA00009677"/>
    </source>
</evidence>
<reference evidence="8 9" key="1">
    <citation type="journal article" date="2016" name="C (Basel)">
        <title>Selective Growth of and Electricity Production by Marine Exoelectrogenic Bacteria in Self-Aggregated Hydrogel of Microbially Reduced Graphene Oxide.</title>
        <authorList>
            <person name="Yoshida N."/>
            <person name="Goto Y."/>
            <person name="Miyata Y."/>
        </authorList>
    </citation>
    <scope>NUCLEOTIDE SEQUENCE [LARGE SCALE GENOMIC DNA]</scope>
    <source>
        <strain evidence="8 9">NIT-T3</strain>
    </source>
</reference>
<comment type="subunit">
    <text evidence="6">The basal body constitutes a major portion of the flagellar organelle and consists of a number of rings mounted on a central rod.</text>
</comment>
<dbReference type="PANTHER" id="PTHR30435:SF12">
    <property type="entry name" value="FLAGELLAR BASAL BODY ROD PROTEIN FLGB"/>
    <property type="match status" value="1"/>
</dbReference>
<dbReference type="PIRSF" id="PIRSF002889">
    <property type="entry name" value="Rod_FlgB"/>
    <property type="match status" value="1"/>
</dbReference>
<reference evidence="8 9" key="2">
    <citation type="journal article" date="2021" name="Int. J. Syst. Evol. Microbiol.">
        <title>Isolation and Polyphasic Characterization of Desulfuromonas versatilis sp. Nov., an Electrogenic Bacteria Capable of Versatile Metabolism Isolated from a Graphene Oxide-Reducing Enrichment Culture.</title>
        <authorList>
            <person name="Xie L."/>
            <person name="Yoshida N."/>
            <person name="Ishii S."/>
            <person name="Meng L."/>
        </authorList>
    </citation>
    <scope>NUCLEOTIDE SEQUENCE [LARGE SCALE GENOMIC DNA]</scope>
    <source>
        <strain evidence="8 9">NIT-T3</strain>
    </source>
</reference>
<accession>A0ABM8HZW0</accession>
<feature type="domain" description="Flagellar basal body rod protein N-terminal" evidence="7">
    <location>
        <begin position="21"/>
        <end position="40"/>
    </location>
</feature>
<keyword evidence="4 6" id="KW-0975">Bacterial flagellum</keyword>
<comment type="similarity">
    <text evidence="2 6">Belongs to the flagella basal body rod proteins family.</text>
</comment>
<dbReference type="NCBIfam" id="TIGR01396">
    <property type="entry name" value="FlgB"/>
    <property type="match status" value="1"/>
</dbReference>
<evidence type="ECO:0000256" key="4">
    <source>
        <dbReference type="ARBA" id="ARBA00023143"/>
    </source>
</evidence>
<evidence type="ECO:0000256" key="6">
    <source>
        <dbReference type="PIRNR" id="PIRNR002889"/>
    </source>
</evidence>
<keyword evidence="8" id="KW-0282">Flagellum</keyword>
<protein>
    <recommendedName>
        <fullName evidence="3 6">Flagellar basal body rod protein FlgB</fullName>
    </recommendedName>
</protein>
<dbReference type="EMBL" id="AP024355">
    <property type="protein sequence ID" value="BCR06641.1"/>
    <property type="molecule type" value="Genomic_DNA"/>
</dbReference>
<proteinExistence type="inferred from homology"/>
<evidence type="ECO:0000313" key="8">
    <source>
        <dbReference type="EMBL" id="BCR06641.1"/>
    </source>
</evidence>
<sequence length="133" mass="14573">MPVTGLFDRTFGLLEKVLDLRLQNQKVISSNIANADTPGYAPARLEFEEGLQRYMAQGPQVMARTDAAHLAPGGAVEARVVRERGLSAVGDGNGVELEREMLDLAENQILYEATTQMINKKLGLLKYVAQDGR</sequence>
<dbReference type="InterPro" id="IPR006300">
    <property type="entry name" value="FlgB"/>
</dbReference>